<name>E0IDG5_9BACL</name>
<accession>E0IDG5</accession>
<dbReference type="Proteomes" id="UP000005387">
    <property type="component" value="Unassembled WGS sequence"/>
</dbReference>
<feature type="signal peptide" evidence="1">
    <location>
        <begin position="1"/>
        <end position="26"/>
    </location>
</feature>
<evidence type="ECO:0000313" key="2">
    <source>
        <dbReference type="EMBL" id="EFM09620.1"/>
    </source>
</evidence>
<feature type="chain" id="PRO_5003136435" evidence="1">
    <location>
        <begin position="27"/>
        <end position="154"/>
    </location>
</feature>
<keyword evidence="1" id="KW-0732">Signal</keyword>
<dbReference type="RefSeq" id="WP_006039655.1">
    <property type="nucleotide sequence ID" value="NZ_AEDD01000010.1"/>
</dbReference>
<dbReference type="OrthoDB" id="1739319at2"/>
<proteinExistence type="predicted"/>
<evidence type="ECO:0000313" key="3">
    <source>
        <dbReference type="Proteomes" id="UP000005387"/>
    </source>
</evidence>
<evidence type="ECO:0000256" key="1">
    <source>
        <dbReference type="SAM" id="SignalP"/>
    </source>
</evidence>
<dbReference type="STRING" id="717606.PaecuDRAFT_3669"/>
<dbReference type="AlphaFoldDB" id="E0IDG5"/>
<keyword evidence="3" id="KW-1185">Reference proteome</keyword>
<sequence length="154" mass="16603">MKKKWLVAVSLLLLIMTMGIAVSSSAAPATYVHGVFSTSPLYVKDGGTGAMLTATSGNAIASWTENPLSSGNQGFYNAIVYVGSVKYEFRLISVTSTTADQINGNFHIYKNNVLVASVSGTVYGLSQPVGNYYKFYDSASNWHVSGYITNRLDY</sequence>
<reference evidence="2 3" key="1">
    <citation type="submission" date="2010-07" db="EMBL/GenBank/DDBJ databases">
        <title>The draft genome of Paenibacillus curdlanolyticus YK9.</title>
        <authorList>
            <consortium name="US DOE Joint Genome Institute (JGI-PGF)"/>
            <person name="Lucas S."/>
            <person name="Copeland A."/>
            <person name="Lapidus A."/>
            <person name="Cheng J.-F."/>
            <person name="Bruce D."/>
            <person name="Goodwin L."/>
            <person name="Pitluck S."/>
            <person name="Land M.L."/>
            <person name="Hauser L."/>
            <person name="Chang Y.-J."/>
            <person name="Jeffries C."/>
            <person name="Anderson I.J."/>
            <person name="Johnson E."/>
            <person name="Loganathan U."/>
            <person name="Mulhopadhyay B."/>
            <person name="Kyrpides N."/>
            <person name="Woyke T.J."/>
        </authorList>
    </citation>
    <scope>NUCLEOTIDE SEQUENCE [LARGE SCALE GENOMIC DNA]</scope>
    <source>
        <strain evidence="2 3">YK9</strain>
    </source>
</reference>
<dbReference type="EMBL" id="AEDD01000010">
    <property type="protein sequence ID" value="EFM09620.1"/>
    <property type="molecule type" value="Genomic_DNA"/>
</dbReference>
<dbReference type="eggNOG" id="ENOG5032A11">
    <property type="taxonomic scope" value="Bacteria"/>
</dbReference>
<protein>
    <submittedName>
        <fullName evidence="2">Uncharacterized protein</fullName>
    </submittedName>
</protein>
<organism evidence="2 3">
    <name type="scientific">Paenibacillus curdlanolyticus YK9</name>
    <dbReference type="NCBI Taxonomy" id="717606"/>
    <lineage>
        <taxon>Bacteria</taxon>
        <taxon>Bacillati</taxon>
        <taxon>Bacillota</taxon>
        <taxon>Bacilli</taxon>
        <taxon>Bacillales</taxon>
        <taxon>Paenibacillaceae</taxon>
        <taxon>Paenibacillus</taxon>
    </lineage>
</organism>
<gene>
    <name evidence="2" type="ORF">PaecuDRAFT_3669</name>
</gene>